<evidence type="ECO:0000313" key="1">
    <source>
        <dbReference type="EMBL" id="KAG5448032.1"/>
    </source>
</evidence>
<evidence type="ECO:0000313" key="2">
    <source>
        <dbReference type="Proteomes" id="UP000286415"/>
    </source>
</evidence>
<dbReference type="Proteomes" id="UP000286415">
    <property type="component" value="Unassembled WGS sequence"/>
</dbReference>
<proteinExistence type="predicted"/>
<name>A0A3R7G667_CLOSI</name>
<dbReference type="EMBL" id="NIRI02000042">
    <property type="protein sequence ID" value="KAG5448032.1"/>
    <property type="molecule type" value="Genomic_DNA"/>
</dbReference>
<sequence length="112" mass="13000">MLQWLECELTDRKVRGSNQTSASRLCLRLGNLAVSQPSCFPRVAWQLGLEKVAENSLTAHDRFRPSWGSSGRRSPRVFVNLMFYLNPNWTEFENYTNLQINLVFRETHPEPS</sequence>
<reference evidence="1 2" key="2">
    <citation type="journal article" date="2021" name="Genomics">
        <title>High-quality reference genome for Clonorchis sinensis.</title>
        <authorList>
            <person name="Young N.D."/>
            <person name="Stroehlein A.J."/>
            <person name="Kinkar L."/>
            <person name="Wang T."/>
            <person name="Sohn W.M."/>
            <person name="Chang B.C.H."/>
            <person name="Kaur P."/>
            <person name="Weisz D."/>
            <person name="Dudchenko O."/>
            <person name="Aiden E.L."/>
            <person name="Korhonen P.K."/>
            <person name="Gasser R.B."/>
        </authorList>
    </citation>
    <scope>NUCLEOTIDE SEQUENCE [LARGE SCALE GENOMIC DNA]</scope>
    <source>
        <strain evidence="1">Cs-k2</strain>
    </source>
</reference>
<gene>
    <name evidence="1" type="ORF">CSKR_106597</name>
</gene>
<accession>A0A3R7G667</accession>
<comment type="caution">
    <text evidence="1">The sequence shown here is derived from an EMBL/GenBank/DDBJ whole genome shotgun (WGS) entry which is preliminary data.</text>
</comment>
<dbReference type="AlphaFoldDB" id="A0A3R7G667"/>
<dbReference type="InParanoid" id="A0A3R7G667"/>
<keyword evidence="2" id="KW-1185">Reference proteome</keyword>
<organism evidence="1 2">
    <name type="scientific">Clonorchis sinensis</name>
    <name type="common">Chinese liver fluke</name>
    <dbReference type="NCBI Taxonomy" id="79923"/>
    <lineage>
        <taxon>Eukaryota</taxon>
        <taxon>Metazoa</taxon>
        <taxon>Spiralia</taxon>
        <taxon>Lophotrochozoa</taxon>
        <taxon>Platyhelminthes</taxon>
        <taxon>Trematoda</taxon>
        <taxon>Digenea</taxon>
        <taxon>Opisthorchiida</taxon>
        <taxon>Opisthorchiata</taxon>
        <taxon>Opisthorchiidae</taxon>
        <taxon>Clonorchis</taxon>
    </lineage>
</organism>
<reference evidence="1 2" key="1">
    <citation type="journal article" date="2018" name="Biotechnol. Adv.">
        <title>Improved genomic resources and new bioinformatic workflow for the carcinogenic parasite Clonorchis sinensis: Biotechnological implications.</title>
        <authorList>
            <person name="Wang D."/>
            <person name="Korhonen P.K."/>
            <person name="Gasser R.B."/>
            <person name="Young N.D."/>
        </authorList>
    </citation>
    <scope>NUCLEOTIDE SEQUENCE [LARGE SCALE GENOMIC DNA]</scope>
    <source>
        <strain evidence="1">Cs-k2</strain>
    </source>
</reference>
<protein>
    <submittedName>
        <fullName evidence="1">Uncharacterized protein</fullName>
    </submittedName>
</protein>